<evidence type="ECO:0000313" key="1">
    <source>
        <dbReference type="EMBL" id="PVV03363.1"/>
    </source>
</evidence>
<accession>A0A2T9ZFH0</accession>
<protein>
    <recommendedName>
        <fullName evidence="3">Integrase zinc-binding domain-containing protein</fullName>
    </recommendedName>
</protein>
<dbReference type="Gene3D" id="2.30.30.850">
    <property type="match status" value="1"/>
</dbReference>
<reference evidence="1 2" key="1">
    <citation type="journal article" date="2018" name="MBio">
        <title>Comparative Genomics Reveals the Core Gene Toolbox for the Fungus-Insect Symbiosis.</title>
        <authorList>
            <person name="Wang Y."/>
            <person name="Stata M."/>
            <person name="Wang W."/>
            <person name="Stajich J.E."/>
            <person name="White M.M."/>
            <person name="Moncalvo J.M."/>
        </authorList>
    </citation>
    <scope>NUCLEOTIDE SEQUENCE [LARGE SCALE GENOMIC DNA]</scope>
    <source>
        <strain evidence="1 2">SC-DP-2</strain>
    </source>
</reference>
<gene>
    <name evidence="1" type="ORF">BB560_002160</name>
</gene>
<proteinExistence type="predicted"/>
<sequence>MDYLDYEMIKNYIQTLEYPQGANDELRKKNFLLTGSPIRDEYSVISSICLSRTTILFSGIDNILRIISLSSKLCTLFITYKYLGATGFITARFLNFKIKHRHRYSRKEKEIRYNRDVYEMEFQIGDRVLRLIEHSQTKLEPKWEGPYTIKTVLEKGTYIIKDDFENRDLVHGDRLKNFREDSEENIEVENVLRSNIYRFRREEKDL</sequence>
<evidence type="ECO:0000313" key="2">
    <source>
        <dbReference type="Proteomes" id="UP000245609"/>
    </source>
</evidence>
<dbReference type="EMBL" id="MBFS01000243">
    <property type="protein sequence ID" value="PVV03363.1"/>
    <property type="molecule type" value="Genomic_DNA"/>
</dbReference>
<evidence type="ECO:0008006" key="3">
    <source>
        <dbReference type="Google" id="ProtNLM"/>
    </source>
</evidence>
<dbReference type="AlphaFoldDB" id="A0A2T9ZFH0"/>
<comment type="caution">
    <text evidence="1">The sequence shown here is derived from an EMBL/GenBank/DDBJ whole genome shotgun (WGS) entry which is preliminary data.</text>
</comment>
<dbReference type="STRING" id="133381.A0A2T9ZFH0"/>
<organism evidence="1 2">
    <name type="scientific">Smittium megazygosporum</name>
    <dbReference type="NCBI Taxonomy" id="133381"/>
    <lineage>
        <taxon>Eukaryota</taxon>
        <taxon>Fungi</taxon>
        <taxon>Fungi incertae sedis</taxon>
        <taxon>Zoopagomycota</taxon>
        <taxon>Kickxellomycotina</taxon>
        <taxon>Harpellomycetes</taxon>
        <taxon>Harpellales</taxon>
        <taxon>Legeriomycetaceae</taxon>
        <taxon>Smittium</taxon>
    </lineage>
</organism>
<dbReference type="Proteomes" id="UP000245609">
    <property type="component" value="Unassembled WGS sequence"/>
</dbReference>
<keyword evidence="2" id="KW-1185">Reference proteome</keyword>
<name>A0A2T9ZFH0_9FUNG</name>
<dbReference type="OrthoDB" id="2285631at2759"/>